<gene>
    <name evidence="3" type="ORF">SAMN02910280_1920</name>
</gene>
<dbReference type="AlphaFoldDB" id="A0A1K1NEN8"/>
<proteinExistence type="predicted"/>
<dbReference type="Proteomes" id="UP000183461">
    <property type="component" value="Unassembled WGS sequence"/>
</dbReference>
<dbReference type="RefSeq" id="WP_072300189.1">
    <property type="nucleotide sequence ID" value="NZ_FPIP01000004.1"/>
</dbReference>
<evidence type="ECO:0000256" key="1">
    <source>
        <dbReference type="SAM" id="Phobius"/>
    </source>
</evidence>
<name>A0A1K1NEN8_RUMFL</name>
<keyword evidence="1" id="KW-0472">Membrane</keyword>
<evidence type="ECO:0000259" key="2">
    <source>
        <dbReference type="Pfam" id="PF12146"/>
    </source>
</evidence>
<dbReference type="Gene3D" id="3.40.50.1820">
    <property type="entry name" value="alpha/beta hydrolase"/>
    <property type="match status" value="1"/>
</dbReference>
<dbReference type="Pfam" id="PF12146">
    <property type="entry name" value="Hydrolase_4"/>
    <property type="match status" value="1"/>
</dbReference>
<dbReference type="SUPFAM" id="SSF53474">
    <property type="entry name" value="alpha/beta-Hydrolases"/>
    <property type="match status" value="1"/>
</dbReference>
<keyword evidence="1" id="KW-1133">Transmembrane helix</keyword>
<reference evidence="4" key="1">
    <citation type="submission" date="2016-11" db="EMBL/GenBank/DDBJ databases">
        <authorList>
            <person name="Varghese N."/>
            <person name="Submissions S."/>
        </authorList>
    </citation>
    <scope>NUCLEOTIDE SEQUENCE [LARGE SCALE GENOMIC DNA]</scope>
    <source>
        <strain evidence="4">YL228</strain>
    </source>
</reference>
<evidence type="ECO:0000313" key="3">
    <source>
        <dbReference type="EMBL" id="SFW33783.1"/>
    </source>
</evidence>
<dbReference type="PANTHER" id="PTHR22946">
    <property type="entry name" value="DIENELACTONE HYDROLASE DOMAIN-CONTAINING PROTEIN-RELATED"/>
    <property type="match status" value="1"/>
</dbReference>
<keyword evidence="3" id="KW-0378">Hydrolase</keyword>
<organism evidence="3 4">
    <name type="scientific">Ruminococcus flavefaciens</name>
    <dbReference type="NCBI Taxonomy" id="1265"/>
    <lineage>
        <taxon>Bacteria</taxon>
        <taxon>Bacillati</taxon>
        <taxon>Bacillota</taxon>
        <taxon>Clostridia</taxon>
        <taxon>Eubacteriales</taxon>
        <taxon>Oscillospiraceae</taxon>
        <taxon>Ruminococcus</taxon>
    </lineage>
</organism>
<dbReference type="InterPro" id="IPR050261">
    <property type="entry name" value="FrsA_esterase"/>
</dbReference>
<feature type="domain" description="Serine aminopeptidase S33" evidence="2">
    <location>
        <begin position="87"/>
        <end position="192"/>
    </location>
</feature>
<dbReference type="GO" id="GO:0016787">
    <property type="term" value="F:hydrolase activity"/>
    <property type="evidence" value="ECO:0007669"/>
    <property type="project" value="UniProtKB-KW"/>
</dbReference>
<feature type="transmembrane region" description="Helical" evidence="1">
    <location>
        <begin position="12"/>
        <end position="31"/>
    </location>
</feature>
<sequence length="358" mass="40161">MSKTGKKSKKRAILIFIALFIVISIVVGYVITCVEMNKNFGRGDYPERRFAATYFYDHYENEYPRQEVSFLSGENTLKGYIYGGSNDKGLIVFAHGIGGGHEYYLKLLTKLVDDGWRIFAYDATGSGNSEGEGSKGLAQSVIDLDLALDFTESDPELGKMDTYVLGHSWGGYAAAAVLNFDHDIKGCITMSGYNTPYEQLASSCDSMYGKAGILLHPFVWTYNKMKFGKDSSWSAVDGINKADIPVLVIHGNEDETIGYEEAAVIAHNDEITNPDAEYKVFTEEGRNGHNSYFYTPEYRDYNNNVLSPKSEALKEKYGKDIPDEEMEKYYASVDKELYNGFNQELVDLIDDFFTKCMG</sequence>
<dbReference type="EMBL" id="FPIP01000004">
    <property type="protein sequence ID" value="SFW33783.1"/>
    <property type="molecule type" value="Genomic_DNA"/>
</dbReference>
<protein>
    <submittedName>
        <fullName evidence="3">Alpha/beta hydrolase family protein</fullName>
    </submittedName>
</protein>
<keyword evidence="1" id="KW-0812">Transmembrane</keyword>
<dbReference type="InterPro" id="IPR022742">
    <property type="entry name" value="Hydrolase_4"/>
</dbReference>
<dbReference type="InterPro" id="IPR029058">
    <property type="entry name" value="AB_hydrolase_fold"/>
</dbReference>
<evidence type="ECO:0000313" key="4">
    <source>
        <dbReference type="Proteomes" id="UP000183461"/>
    </source>
</evidence>
<accession>A0A1K1NEN8</accession>